<reference evidence="2" key="1">
    <citation type="journal article" date="2015" name="Nature">
        <title>Complex archaea that bridge the gap between prokaryotes and eukaryotes.</title>
        <authorList>
            <person name="Spang A."/>
            <person name="Saw J.H."/>
            <person name="Jorgensen S.L."/>
            <person name="Zaremba-Niedzwiedzka K."/>
            <person name="Martijn J."/>
            <person name="Lind A.E."/>
            <person name="van Eijk R."/>
            <person name="Schleper C."/>
            <person name="Guy L."/>
            <person name="Ettema T.J."/>
        </authorList>
    </citation>
    <scope>NUCLEOTIDE SEQUENCE</scope>
</reference>
<evidence type="ECO:0000313" key="2">
    <source>
        <dbReference type="EMBL" id="KKM94772.1"/>
    </source>
</evidence>
<protein>
    <recommendedName>
        <fullName evidence="1">Nuclease associated modular domain-containing protein</fullName>
    </recommendedName>
</protein>
<comment type="caution">
    <text evidence="2">The sequence shown here is derived from an EMBL/GenBank/DDBJ whole genome shotgun (WGS) entry which is preliminary data.</text>
</comment>
<dbReference type="SMART" id="SM00496">
    <property type="entry name" value="IENR2"/>
    <property type="match status" value="1"/>
</dbReference>
<feature type="domain" description="Nuclease associated modular" evidence="1">
    <location>
        <begin position="72"/>
        <end position="88"/>
    </location>
</feature>
<accession>A0A0F9PNN3</accession>
<feature type="non-terminal residue" evidence="2">
    <location>
        <position position="95"/>
    </location>
</feature>
<dbReference type="Pfam" id="PF07460">
    <property type="entry name" value="NUMOD3"/>
    <property type="match status" value="1"/>
</dbReference>
<evidence type="ECO:0000259" key="1">
    <source>
        <dbReference type="SMART" id="SM00496"/>
    </source>
</evidence>
<dbReference type="InterPro" id="IPR003611">
    <property type="entry name" value="NUMOD3"/>
</dbReference>
<organism evidence="2">
    <name type="scientific">marine sediment metagenome</name>
    <dbReference type="NCBI Taxonomy" id="412755"/>
    <lineage>
        <taxon>unclassified sequences</taxon>
        <taxon>metagenomes</taxon>
        <taxon>ecological metagenomes</taxon>
    </lineage>
</organism>
<proteinExistence type="predicted"/>
<dbReference type="AlphaFoldDB" id="A0A0F9PNN3"/>
<dbReference type="GO" id="GO:0003677">
    <property type="term" value="F:DNA binding"/>
    <property type="evidence" value="ECO:0007669"/>
    <property type="project" value="InterPro"/>
</dbReference>
<gene>
    <name evidence="2" type="ORF">LCGC14_1195090</name>
</gene>
<sequence>MNDTEYNRKLKDSKRGMVFCSVKCSSTKDGSIVDLKCPQCRNKFKLFKWDYNSRMKKSERKQLFCSSTCSKFGRKHSKETIQKISQSQKGISVMT</sequence>
<name>A0A0F9PNN3_9ZZZZ</name>
<dbReference type="EMBL" id="LAZR01006096">
    <property type="protein sequence ID" value="KKM94772.1"/>
    <property type="molecule type" value="Genomic_DNA"/>
</dbReference>